<name>A0ABU0J9L7_9HYPH</name>
<organism evidence="2 3">
    <name type="scientific">Labrys wisconsinensis</name>
    <dbReference type="NCBI Taxonomy" id="425677"/>
    <lineage>
        <taxon>Bacteria</taxon>
        <taxon>Pseudomonadati</taxon>
        <taxon>Pseudomonadota</taxon>
        <taxon>Alphaproteobacteria</taxon>
        <taxon>Hyphomicrobiales</taxon>
        <taxon>Xanthobacteraceae</taxon>
        <taxon>Labrys</taxon>
    </lineage>
</organism>
<protein>
    <submittedName>
        <fullName evidence="2">Uncharacterized protein</fullName>
    </submittedName>
</protein>
<feature type="region of interest" description="Disordered" evidence="1">
    <location>
        <begin position="28"/>
        <end position="48"/>
    </location>
</feature>
<evidence type="ECO:0000313" key="3">
    <source>
        <dbReference type="Proteomes" id="UP001242480"/>
    </source>
</evidence>
<reference evidence="2 3" key="1">
    <citation type="submission" date="2023-07" db="EMBL/GenBank/DDBJ databases">
        <title>Genomic Encyclopedia of Type Strains, Phase IV (KMG-IV): sequencing the most valuable type-strain genomes for metagenomic binning, comparative biology and taxonomic classification.</title>
        <authorList>
            <person name="Goeker M."/>
        </authorList>
    </citation>
    <scope>NUCLEOTIDE SEQUENCE [LARGE SCALE GENOMIC DNA]</scope>
    <source>
        <strain evidence="2 3">DSM 19619</strain>
    </source>
</reference>
<dbReference type="RefSeq" id="WP_307273268.1">
    <property type="nucleotide sequence ID" value="NZ_JAUSVX010000005.1"/>
</dbReference>
<evidence type="ECO:0000313" key="2">
    <source>
        <dbReference type="EMBL" id="MDQ0469964.1"/>
    </source>
</evidence>
<dbReference type="Proteomes" id="UP001242480">
    <property type="component" value="Unassembled WGS sequence"/>
</dbReference>
<keyword evidence="3" id="KW-1185">Reference proteome</keyword>
<comment type="caution">
    <text evidence="2">The sequence shown here is derived from an EMBL/GenBank/DDBJ whole genome shotgun (WGS) entry which is preliminary data.</text>
</comment>
<dbReference type="EMBL" id="JAUSVX010000005">
    <property type="protein sequence ID" value="MDQ0469964.1"/>
    <property type="molecule type" value="Genomic_DNA"/>
</dbReference>
<accession>A0ABU0J9L7</accession>
<sequence>MPEPSASPARRIRGDAEVLAAARAVGAGGLPAPAGVSVARPLTRRPDG</sequence>
<gene>
    <name evidence="2" type="ORF">QO011_002980</name>
</gene>
<proteinExistence type="predicted"/>
<evidence type="ECO:0000256" key="1">
    <source>
        <dbReference type="SAM" id="MobiDB-lite"/>
    </source>
</evidence>
<feature type="compositionally biased region" description="Low complexity" evidence="1">
    <location>
        <begin position="28"/>
        <end position="39"/>
    </location>
</feature>